<evidence type="ECO:0000313" key="2">
    <source>
        <dbReference type="Proteomes" id="UP000325684"/>
    </source>
</evidence>
<proteinExistence type="predicted"/>
<dbReference type="OrthoDB" id="7573679at2"/>
<sequence length="178" mass="19573">MDQNYRGLLLRGRTAAGKSQVAIIAGQKRLHIAEGATFAGAVAAARAHVDAMFAESAVRRRAKNIGTVDEYVRFFAANPPREHHAKLLKAHSKRPMTMTQLAAVAGWDGYKEVNANYGSLEAEIGRTLGLAFDRRVDDTEFFMSSIVEQLDANDPRTDHALFEMHPEVAEALRIIGLV</sequence>
<comment type="caution">
    <text evidence="1">The sequence shown here is derived from an EMBL/GenBank/DDBJ whole genome shotgun (WGS) entry which is preliminary data.</text>
</comment>
<accession>A0A5N3P5S1</accession>
<dbReference type="RefSeq" id="WP_150947906.1">
    <property type="nucleotide sequence ID" value="NZ_VCMV01000046.1"/>
</dbReference>
<dbReference type="AlphaFoldDB" id="A0A5N3P5S1"/>
<reference evidence="1 2" key="1">
    <citation type="journal article" date="2019" name="Microorganisms">
        <title>Genome Insights into the Novel Species Microvirga brassicacearum, a Rapeseed Endophyte with Biotechnological Potential.</title>
        <authorList>
            <person name="Jimenez-Gomez A."/>
            <person name="Saati-Santamaria Z."/>
            <person name="Igual J.M."/>
            <person name="Rivas R."/>
            <person name="Mateos P.F."/>
            <person name="Garcia-Fraile P."/>
        </authorList>
    </citation>
    <scope>NUCLEOTIDE SEQUENCE [LARGE SCALE GENOMIC DNA]</scope>
    <source>
        <strain evidence="1 2">CDVBN77</strain>
    </source>
</reference>
<protein>
    <submittedName>
        <fullName evidence="1">Uncharacterized protein</fullName>
    </submittedName>
</protein>
<dbReference type="EMBL" id="VCMV01000046">
    <property type="protein sequence ID" value="KAB0265059.1"/>
    <property type="molecule type" value="Genomic_DNA"/>
</dbReference>
<keyword evidence="2" id="KW-1185">Reference proteome</keyword>
<organism evidence="1 2">
    <name type="scientific">Microvirga brassicacearum</name>
    <dbReference type="NCBI Taxonomy" id="2580413"/>
    <lineage>
        <taxon>Bacteria</taxon>
        <taxon>Pseudomonadati</taxon>
        <taxon>Pseudomonadota</taxon>
        <taxon>Alphaproteobacteria</taxon>
        <taxon>Hyphomicrobiales</taxon>
        <taxon>Methylobacteriaceae</taxon>
        <taxon>Microvirga</taxon>
    </lineage>
</organism>
<evidence type="ECO:0000313" key="1">
    <source>
        <dbReference type="EMBL" id="KAB0265059.1"/>
    </source>
</evidence>
<dbReference type="Proteomes" id="UP000325684">
    <property type="component" value="Unassembled WGS sequence"/>
</dbReference>
<name>A0A5N3P5S1_9HYPH</name>
<gene>
    <name evidence="1" type="ORF">FEZ63_20310</name>
</gene>